<feature type="compositionally biased region" description="Basic and acidic residues" evidence="1">
    <location>
        <begin position="8"/>
        <end position="25"/>
    </location>
</feature>
<keyword evidence="3" id="KW-1185">Reference proteome</keyword>
<evidence type="ECO:0000313" key="2">
    <source>
        <dbReference type="EMBL" id="KAH7010913.1"/>
    </source>
</evidence>
<dbReference type="Proteomes" id="UP000756346">
    <property type="component" value="Unassembled WGS sequence"/>
</dbReference>
<dbReference type="AlphaFoldDB" id="A0A9P8XRX1"/>
<evidence type="ECO:0000256" key="1">
    <source>
        <dbReference type="SAM" id="MobiDB-lite"/>
    </source>
</evidence>
<evidence type="ECO:0000313" key="3">
    <source>
        <dbReference type="Proteomes" id="UP000756346"/>
    </source>
</evidence>
<organism evidence="2 3">
    <name type="scientific">Microdochium trichocladiopsis</name>
    <dbReference type="NCBI Taxonomy" id="1682393"/>
    <lineage>
        <taxon>Eukaryota</taxon>
        <taxon>Fungi</taxon>
        <taxon>Dikarya</taxon>
        <taxon>Ascomycota</taxon>
        <taxon>Pezizomycotina</taxon>
        <taxon>Sordariomycetes</taxon>
        <taxon>Xylariomycetidae</taxon>
        <taxon>Xylariales</taxon>
        <taxon>Microdochiaceae</taxon>
        <taxon>Microdochium</taxon>
    </lineage>
</organism>
<gene>
    <name evidence="2" type="ORF">B0I36DRAFT_300261</name>
</gene>
<feature type="region of interest" description="Disordered" evidence="1">
    <location>
        <begin position="1"/>
        <end position="79"/>
    </location>
</feature>
<name>A0A9P8XRX1_9PEZI</name>
<sequence length="675" mass="76269">MMEPPLASDDHAQAIDELWAKIAKERKQRRPSTTSIEHPPPKPRRKPPRTSSQRPSQKPSQRPSPRPAREDVGCDNTSIDSIDCALEGQVGDPLLPEQSMMDETWDDAQSTWRAFVANANGWPAGFFDTPRILGDIPAIPREIPKNSKGRSILEGQPIWHVSDLNKKGKLTAGARKRFHLLCEEPVRASIAERQDSSFFGHVDGISTEPAPNGLTVLIFCWSYILCASLIERQGYRVTYTEHLVEPQPEATSSGLPAFRLPSDASDSLERWLCALLAPTMGWTTSQECGLPPWALICSTAPRITRPPASRPRPELVDVQAPDSEEALLLLKELCFLYDLRHSDATMPALESSFIAALAIPYYRYAGLVPQLPPLASIKSRKSANLSDDCDEILLRYFDHLPYYMTLSLQPLSFGSILWSVFWQPSVACNVTSSWLNSTLDVLEPVIAKRDVGQLARIFAARRPLAAVLWLGVFLLGDVKILDRIRYFLRSLTEGKALPLGGPPDITVSAWTRSPQSFWDVPCESQLPDGIYDRAEIFQRRLNFRLSDQYLILFAWKPFSPMDKTGIEIDLYDYLKHPFARQYVCWQWRGASGVERGFRQEQKGYVAPDDNLDFHFGKPNITPSERSANTAASKRATLQMLDFSMMTYRGERSFDYVSIPGLTKHHRWLKRWRGLD</sequence>
<dbReference type="EMBL" id="JAGTJQ010000016">
    <property type="protein sequence ID" value="KAH7010913.1"/>
    <property type="molecule type" value="Genomic_DNA"/>
</dbReference>
<comment type="caution">
    <text evidence="2">The sequence shown here is derived from an EMBL/GenBank/DDBJ whole genome shotgun (WGS) entry which is preliminary data.</text>
</comment>
<dbReference type="RefSeq" id="XP_046004398.1">
    <property type="nucleotide sequence ID" value="XM_046152014.1"/>
</dbReference>
<accession>A0A9P8XRX1</accession>
<proteinExistence type="predicted"/>
<dbReference type="OrthoDB" id="3549294at2759"/>
<dbReference type="GeneID" id="70181560"/>
<reference evidence="2" key="1">
    <citation type="journal article" date="2021" name="Nat. Commun.">
        <title>Genetic determinants of endophytism in the Arabidopsis root mycobiome.</title>
        <authorList>
            <person name="Mesny F."/>
            <person name="Miyauchi S."/>
            <person name="Thiergart T."/>
            <person name="Pickel B."/>
            <person name="Atanasova L."/>
            <person name="Karlsson M."/>
            <person name="Huettel B."/>
            <person name="Barry K.W."/>
            <person name="Haridas S."/>
            <person name="Chen C."/>
            <person name="Bauer D."/>
            <person name="Andreopoulos W."/>
            <person name="Pangilinan J."/>
            <person name="LaButti K."/>
            <person name="Riley R."/>
            <person name="Lipzen A."/>
            <person name="Clum A."/>
            <person name="Drula E."/>
            <person name="Henrissat B."/>
            <person name="Kohler A."/>
            <person name="Grigoriev I.V."/>
            <person name="Martin F.M."/>
            <person name="Hacquard S."/>
        </authorList>
    </citation>
    <scope>NUCLEOTIDE SEQUENCE</scope>
    <source>
        <strain evidence="2">MPI-CAGE-CH-0230</strain>
    </source>
</reference>
<protein>
    <submittedName>
        <fullName evidence="2">Uncharacterized protein</fullName>
    </submittedName>
</protein>
<feature type="compositionally biased region" description="Low complexity" evidence="1">
    <location>
        <begin position="49"/>
        <end position="63"/>
    </location>
</feature>